<name>A0A8K0JQD7_9TREE</name>
<feature type="compositionally biased region" description="Low complexity" evidence="6">
    <location>
        <begin position="285"/>
        <end position="296"/>
    </location>
</feature>
<evidence type="ECO:0000313" key="8">
    <source>
        <dbReference type="EMBL" id="KAG7571042.1"/>
    </source>
</evidence>
<feature type="transmembrane region" description="Helical" evidence="7">
    <location>
        <begin position="458"/>
        <end position="491"/>
    </location>
</feature>
<evidence type="ECO:0000256" key="7">
    <source>
        <dbReference type="SAM" id="Phobius"/>
    </source>
</evidence>
<sequence length="526" mass="57911">MGQAFSGGSNPADGQVNPPPGYVTPDFPSLYRPDIIGYFSRPSDGYFLYYAEDIFHFTLYWHMIFHAAIFGLTGAWFTFVALLSPTSSVGVRSFGTLNGGPDGSDGNKIRRARTDFRTNTEVAEEGALGIGLGSGMTIGIDGEVDLDEHNSVGKGRKGSASDNDAAKGGLRKRSRSRSRSRRGSGGRPIRGPGQHRDPLWTLEDEKEVAEEERMEGRSRRTSSADGLKIMDFAEGADDIPLRPTKSGLRRSGSRAGPSIRGSSSSILHHPQPRHHEQYPRHQTNSLLSSHSDQSSELETHPSEAFADPKKGRLLRLPPRTPSPPSMNPVPEPDQDYDPADDDDDPDLTLNRPISHTDVPIPNQSQYSLHREEDLSREASTGMSQRALGEDGHDEQAHDRFGPIKSFFSSHREHDPDHPRSNHIHLRRSSTGTTTGNKLSRHPTPRRPKPKHSRRPAPIWLAALPFPFFAVWGLTSAVIMSTIIGFVLSAVYNTAGFEMSTWVPFLWAVIEASLVIISSYSTLTSVL</sequence>
<dbReference type="PANTHER" id="PTHR22779">
    <property type="entry name" value="SD17342P"/>
    <property type="match status" value="1"/>
</dbReference>
<feature type="region of interest" description="Disordered" evidence="6">
    <location>
        <begin position="96"/>
        <end position="117"/>
    </location>
</feature>
<feature type="region of interest" description="Disordered" evidence="6">
    <location>
        <begin position="146"/>
        <end position="453"/>
    </location>
</feature>
<dbReference type="AlphaFoldDB" id="A0A8K0JQD7"/>
<keyword evidence="5 7" id="KW-0472">Membrane</keyword>
<comment type="subcellular location">
    <subcellularLocation>
        <location evidence="1">Membrane</location>
        <topology evidence="1">Multi-pass membrane protein</topology>
    </subcellularLocation>
</comment>
<keyword evidence="3 7" id="KW-0812">Transmembrane</keyword>
<feature type="compositionally biased region" description="Basic and acidic residues" evidence="6">
    <location>
        <begin position="409"/>
        <end position="419"/>
    </location>
</feature>
<dbReference type="PANTHER" id="PTHR22779:SF6">
    <property type="entry name" value="SD17342P"/>
    <property type="match status" value="1"/>
</dbReference>
<feature type="compositionally biased region" description="Basic residues" evidence="6">
    <location>
        <begin position="438"/>
        <end position="453"/>
    </location>
</feature>
<feature type="compositionally biased region" description="Acidic residues" evidence="6">
    <location>
        <begin position="202"/>
        <end position="213"/>
    </location>
</feature>
<keyword evidence="9" id="KW-1185">Reference proteome</keyword>
<evidence type="ECO:0000256" key="3">
    <source>
        <dbReference type="ARBA" id="ARBA00022692"/>
    </source>
</evidence>
<keyword evidence="4 7" id="KW-1133">Transmembrane helix</keyword>
<comment type="similarity">
    <text evidence="2">Belongs to the TMEM170 family.</text>
</comment>
<evidence type="ECO:0000256" key="1">
    <source>
        <dbReference type="ARBA" id="ARBA00004141"/>
    </source>
</evidence>
<feature type="transmembrane region" description="Helical" evidence="7">
    <location>
        <begin position="503"/>
        <end position="522"/>
    </location>
</feature>
<evidence type="ECO:0000313" key="9">
    <source>
        <dbReference type="Proteomes" id="UP000812966"/>
    </source>
</evidence>
<evidence type="ECO:0000256" key="6">
    <source>
        <dbReference type="SAM" id="MobiDB-lite"/>
    </source>
</evidence>
<proteinExistence type="inferred from homology"/>
<feature type="compositionally biased region" description="Basic and acidic residues" evidence="6">
    <location>
        <begin position="387"/>
        <end position="401"/>
    </location>
</feature>
<accession>A0A8K0JQD7</accession>
<gene>
    <name evidence="8" type="ORF">FFLO_01006</name>
</gene>
<comment type="caution">
    <text evidence="8">The sequence shown here is derived from an EMBL/GenBank/DDBJ whole genome shotgun (WGS) entry which is preliminary data.</text>
</comment>
<protein>
    <submittedName>
        <fullName evidence="8">Uncharacterized protein</fullName>
    </submittedName>
</protein>
<dbReference type="EMBL" id="JABELV010000012">
    <property type="protein sequence ID" value="KAG7571042.1"/>
    <property type="molecule type" value="Genomic_DNA"/>
</dbReference>
<feature type="compositionally biased region" description="Basic and acidic residues" evidence="6">
    <location>
        <begin position="105"/>
        <end position="117"/>
    </location>
</feature>
<dbReference type="Proteomes" id="UP000812966">
    <property type="component" value="Unassembled WGS sequence"/>
</dbReference>
<dbReference type="GO" id="GO:0016020">
    <property type="term" value="C:membrane"/>
    <property type="evidence" value="ECO:0007669"/>
    <property type="project" value="UniProtKB-SubCell"/>
</dbReference>
<evidence type="ECO:0000256" key="4">
    <source>
        <dbReference type="ARBA" id="ARBA00022989"/>
    </source>
</evidence>
<reference evidence="8" key="1">
    <citation type="submission" date="2020-04" db="EMBL/GenBank/DDBJ databases">
        <title>Analysis of mating type loci in Filobasidium floriforme.</title>
        <authorList>
            <person name="Nowrousian M."/>
        </authorList>
    </citation>
    <scope>NUCLEOTIDE SEQUENCE</scope>
    <source>
        <strain evidence="8">CBS 6242</strain>
    </source>
</reference>
<feature type="transmembrane region" description="Helical" evidence="7">
    <location>
        <begin position="59"/>
        <end position="83"/>
    </location>
</feature>
<evidence type="ECO:0000256" key="2">
    <source>
        <dbReference type="ARBA" id="ARBA00006325"/>
    </source>
</evidence>
<feature type="compositionally biased region" description="Polar residues" evidence="6">
    <location>
        <begin position="428"/>
        <end position="437"/>
    </location>
</feature>
<dbReference type="InterPro" id="IPR019334">
    <property type="entry name" value="TMEM170A/B/YPR153W-like"/>
</dbReference>
<evidence type="ECO:0000256" key="5">
    <source>
        <dbReference type="ARBA" id="ARBA00023136"/>
    </source>
</evidence>
<feature type="compositionally biased region" description="Pro residues" evidence="6">
    <location>
        <begin position="318"/>
        <end position="331"/>
    </location>
</feature>
<organism evidence="8 9">
    <name type="scientific">Filobasidium floriforme</name>
    <dbReference type="NCBI Taxonomy" id="5210"/>
    <lineage>
        <taxon>Eukaryota</taxon>
        <taxon>Fungi</taxon>
        <taxon>Dikarya</taxon>
        <taxon>Basidiomycota</taxon>
        <taxon>Agaricomycotina</taxon>
        <taxon>Tremellomycetes</taxon>
        <taxon>Filobasidiales</taxon>
        <taxon>Filobasidiaceae</taxon>
        <taxon>Filobasidium</taxon>
    </lineage>
</organism>
<feature type="compositionally biased region" description="Acidic residues" evidence="6">
    <location>
        <begin position="332"/>
        <end position="346"/>
    </location>
</feature>
<feature type="compositionally biased region" description="Basic residues" evidence="6">
    <location>
        <begin position="169"/>
        <end position="184"/>
    </location>
</feature>
<feature type="compositionally biased region" description="Basic and acidic residues" evidence="6">
    <location>
        <begin position="297"/>
        <end position="310"/>
    </location>
</feature>